<feature type="compositionally biased region" description="Polar residues" evidence="1">
    <location>
        <begin position="426"/>
        <end position="435"/>
    </location>
</feature>
<feature type="compositionally biased region" description="Low complexity" evidence="1">
    <location>
        <begin position="842"/>
        <end position="860"/>
    </location>
</feature>
<feature type="compositionally biased region" description="Polar residues" evidence="1">
    <location>
        <begin position="128"/>
        <end position="143"/>
    </location>
</feature>
<name>A3LTS1_PICST</name>
<feature type="compositionally biased region" description="Basic residues" evidence="1">
    <location>
        <begin position="161"/>
        <end position="172"/>
    </location>
</feature>
<feature type="compositionally biased region" description="Polar residues" evidence="1">
    <location>
        <begin position="176"/>
        <end position="186"/>
    </location>
</feature>
<proteinExistence type="predicted"/>
<feature type="compositionally biased region" description="Polar residues" evidence="1">
    <location>
        <begin position="561"/>
        <end position="570"/>
    </location>
</feature>
<feature type="compositionally biased region" description="Low complexity" evidence="1">
    <location>
        <begin position="411"/>
        <end position="425"/>
    </location>
</feature>
<evidence type="ECO:0000313" key="3">
    <source>
        <dbReference type="Proteomes" id="UP000002258"/>
    </source>
</evidence>
<dbReference type="InParanoid" id="A3LTS1"/>
<feature type="compositionally biased region" description="Polar residues" evidence="1">
    <location>
        <begin position="490"/>
        <end position="505"/>
    </location>
</feature>
<dbReference type="RefSeq" id="XP_001384140.2">
    <property type="nucleotide sequence ID" value="XM_001384103.1"/>
</dbReference>
<dbReference type="HOGENOM" id="CLU_261744_0_0_1"/>
<accession>A3LTS1</accession>
<feature type="compositionally biased region" description="Low complexity" evidence="1">
    <location>
        <begin position="61"/>
        <end position="77"/>
    </location>
</feature>
<evidence type="ECO:0000256" key="1">
    <source>
        <dbReference type="SAM" id="MobiDB-lite"/>
    </source>
</evidence>
<reference evidence="2 3" key="1">
    <citation type="journal article" date="2007" name="Nat. Biotechnol.">
        <title>Genome sequence of the lignocellulose-bioconverting and xylose-fermenting yeast Pichia stipitis.</title>
        <authorList>
            <person name="Jeffries T.W."/>
            <person name="Grigoriev I.V."/>
            <person name="Grimwood J."/>
            <person name="Laplaza J.M."/>
            <person name="Aerts A."/>
            <person name="Salamov A."/>
            <person name="Schmutz J."/>
            <person name="Lindquist E."/>
            <person name="Dehal P."/>
            <person name="Shapiro H."/>
            <person name="Jin Y.S."/>
            <person name="Passoth V."/>
            <person name="Richardson P.M."/>
        </authorList>
    </citation>
    <scope>NUCLEOTIDE SEQUENCE [LARGE SCALE GENOMIC DNA]</scope>
    <source>
        <strain evidence="3">ATCC 58785 / CBS 6054 / NBRC 10063 / NRRL Y-11545</strain>
    </source>
</reference>
<dbReference type="Proteomes" id="UP000002258">
    <property type="component" value="Chromosome 4"/>
</dbReference>
<feature type="region of interest" description="Disordered" evidence="1">
    <location>
        <begin position="464"/>
        <end position="627"/>
    </location>
</feature>
<evidence type="ECO:0000313" key="2">
    <source>
        <dbReference type="EMBL" id="ABN66111.2"/>
    </source>
</evidence>
<feature type="region of interest" description="Disordered" evidence="1">
    <location>
        <begin position="842"/>
        <end position="872"/>
    </location>
</feature>
<feature type="region of interest" description="Disordered" evidence="1">
    <location>
        <begin position="251"/>
        <end position="273"/>
    </location>
</feature>
<dbReference type="KEGG" id="pic:PICST_67587"/>
<feature type="region of interest" description="Disordered" evidence="1">
    <location>
        <begin position="411"/>
        <end position="448"/>
    </location>
</feature>
<feature type="compositionally biased region" description="Polar residues" evidence="1">
    <location>
        <begin position="328"/>
        <end position="346"/>
    </location>
</feature>
<protein>
    <submittedName>
        <fullName evidence="2">Hypothetical serine rich protein</fullName>
    </submittedName>
</protein>
<sequence length="1295" mass="143008">MAESLTYSSRKNSLTSISTTGTGSGANKSVRNMSTDNLISLEDKFMKKQIKKVPNGFGSKSSPPQSSHQQYHLQHTHFSSPQSQQQTFHSQHPHQKMRQHSVPQYQQISPQHMPPQQQQQQLHILPKGSSSPNSAPDSPQSANGGAFYFPNGEVFRPRATPTKRNRPNKIHHSIPSGGSPQGTSAPQFHGPPQQIHGYRSQQNVNVSQIAPPARNTPPSAFHQLPSHLHQQFQPIQTSVVHMPAVIANGTTSSASSISHRSSSNNSDSQDSIVGDASLHSLNSLNNSSSTTVTSVSNSIHVVPQTVIPSIYSQIKAFKHDSCNTISTKSDPSSNWAVNELSSNSSDKYVEEEVPKGINLASLAETSPALSTFSSEKSASLSSLQEGEHMIIAESKDLQKSESNSSSFSHISVSSSFSSSSSNESSTTMPNSNVARSTSNTPTTSINTEEGNVVGQTNIFNDQHTIISPVTPTSVKSNSGPFDTEDRITPNVRQESSNESLSTEVTLISECHNESVADDNDHDNDQEDTVHDNDDTNVEQVESEVDNATTKAGDNNVGKTPVNISGASFNKESSSSDETNETTDFSSSSRTEEEKEESEASEESSEANTNRNSRSSILPEPTIDDEDYSIIEDYTFEEIEVVTERNEVVDSNRTPVMTKLLDTSNILGHDEIPETMVDRVIDIDDEHSIHIRSPPTSAPTTPRSSMHFESNDHDGFVKLLQDTQNEVPPRADVIVIHKPRRKPPQEDFLPEEGKLENAPVLEVETLRASSSSPPLLLNDKPVIAEHDEGSNGPSIIGEHQSKAMTEVLGSLAPGKQIPRMRSLLDVAESDAIKKVIPAPTATIQIPSRSGSSSTISSIESSNHYVQPPPTYRVPPIRTLKARTKSLPSLNDQASTWSSKKSPSTANFKSLWNKIKVKLPDKDTMIPVARVVTANSTTSSSTTSKKIKKSFSFGNLRKAPSTTSSPPLPAIPVVDSNSNALPKSPRKSLFEEIPHFEIENLPTIETESDLFGDMMDNFDTSINYDDLVKPIKPTISNSSAVDGKAIDPFLNDDELTKDQIKDQQEKDEEVSVSAAVSKDIFTHGDYSEDNSINNPRHSTDSVYIDENIKFLQDEFVWSSLEDGRLSRVLIEKEEPEMAPNSVVPERKVGRHGGETIIINSEQLYYIFNNLTDFQRRHLPPHLKYIKQFRDYKYVEISVMKFEDLSEVEMKSDIVHSAPILKKKHDASAPKKKVMFSNKIFVNETFAPEMYKRYNKAVTQYTLTESSEINKIKNELNYFKCNEMLVHESSQNNTHFFY</sequence>
<dbReference type="STRING" id="322104.A3LTS1"/>
<feature type="region of interest" description="Disordered" evidence="1">
    <location>
        <begin position="328"/>
        <end position="350"/>
    </location>
</feature>
<dbReference type="eggNOG" id="ENOG502SE7G">
    <property type="taxonomic scope" value="Eukaryota"/>
</dbReference>
<dbReference type="GeneID" id="4838762"/>
<feature type="compositionally biased region" description="Acidic residues" evidence="1">
    <location>
        <begin position="593"/>
        <end position="604"/>
    </location>
</feature>
<feature type="compositionally biased region" description="Polar residues" evidence="1">
    <location>
        <begin position="78"/>
        <end position="90"/>
    </location>
</feature>
<feature type="compositionally biased region" description="Acidic residues" evidence="1">
    <location>
        <begin position="534"/>
        <end position="544"/>
    </location>
</feature>
<feature type="compositionally biased region" description="Polar residues" evidence="1">
    <location>
        <begin position="464"/>
        <end position="480"/>
    </location>
</feature>
<feature type="compositionally biased region" description="Low complexity" evidence="1">
    <location>
        <begin position="252"/>
        <end position="273"/>
    </location>
</feature>
<feature type="region of interest" description="Disordered" evidence="1">
    <location>
        <begin position="51"/>
        <end position="196"/>
    </location>
</feature>
<feature type="region of interest" description="Disordered" evidence="1">
    <location>
        <begin position="1"/>
        <end position="32"/>
    </location>
</feature>
<organism evidence="2 3">
    <name type="scientific">Scheffersomyces stipitis (strain ATCC 58785 / CBS 6054 / NBRC 10063 / NRRL Y-11545)</name>
    <name type="common">Yeast</name>
    <name type="synonym">Pichia stipitis</name>
    <dbReference type="NCBI Taxonomy" id="322104"/>
    <lineage>
        <taxon>Eukaryota</taxon>
        <taxon>Fungi</taxon>
        <taxon>Dikarya</taxon>
        <taxon>Ascomycota</taxon>
        <taxon>Saccharomycotina</taxon>
        <taxon>Pichiomycetes</taxon>
        <taxon>Debaryomycetaceae</taxon>
        <taxon>Scheffersomyces</taxon>
    </lineage>
</organism>
<dbReference type="EMBL" id="CP000498">
    <property type="protein sequence ID" value="ABN66111.2"/>
    <property type="molecule type" value="Genomic_DNA"/>
</dbReference>
<feature type="compositionally biased region" description="Low complexity" evidence="1">
    <location>
        <begin position="436"/>
        <end position="447"/>
    </location>
</feature>
<feature type="compositionally biased region" description="Low complexity" evidence="1">
    <location>
        <begin position="605"/>
        <end position="615"/>
    </location>
</feature>
<dbReference type="OrthoDB" id="5563016at2759"/>
<feature type="compositionally biased region" description="Polar residues" evidence="1">
    <location>
        <begin position="1"/>
        <end position="12"/>
    </location>
</feature>
<feature type="compositionally biased region" description="Acidic residues" evidence="1">
    <location>
        <begin position="515"/>
        <end position="526"/>
    </location>
</feature>
<feature type="compositionally biased region" description="Low complexity" evidence="1">
    <location>
        <begin position="571"/>
        <end position="588"/>
    </location>
</feature>
<gene>
    <name evidence="2" type="ORF">PICST_67587</name>
</gene>
<feature type="compositionally biased region" description="Low complexity" evidence="1">
    <location>
        <begin position="106"/>
        <end position="126"/>
    </location>
</feature>
<keyword evidence="3" id="KW-1185">Reference proteome</keyword>